<dbReference type="RefSeq" id="WP_023572217.1">
    <property type="nucleotide sequence ID" value="NZ_AVCS01000002.1"/>
</dbReference>
<feature type="signal peptide" evidence="1">
    <location>
        <begin position="1"/>
        <end position="22"/>
    </location>
</feature>
<organism evidence="3 4">
    <name type="scientific">Flavobacterium enshiense DK69</name>
    <dbReference type="NCBI Taxonomy" id="1107311"/>
    <lineage>
        <taxon>Bacteria</taxon>
        <taxon>Pseudomonadati</taxon>
        <taxon>Bacteroidota</taxon>
        <taxon>Flavobacteriia</taxon>
        <taxon>Flavobacteriales</taxon>
        <taxon>Flavobacteriaceae</taxon>
        <taxon>Flavobacterium</taxon>
    </lineage>
</organism>
<dbReference type="SMART" id="SM00867">
    <property type="entry name" value="YceI"/>
    <property type="match status" value="1"/>
</dbReference>
<feature type="chain" id="PRO_5004750463" evidence="1">
    <location>
        <begin position="23"/>
        <end position="190"/>
    </location>
</feature>
<dbReference type="STRING" id="1107311.Q767_04265"/>
<gene>
    <name evidence="3" type="ORF">Q767_04265</name>
</gene>
<name>V6SET8_9FLAO</name>
<accession>V6SET8</accession>
<protein>
    <submittedName>
        <fullName evidence="3">Lipid-binding protein</fullName>
    </submittedName>
</protein>
<dbReference type="Pfam" id="PF04264">
    <property type="entry name" value="YceI"/>
    <property type="match status" value="1"/>
</dbReference>
<sequence>MKQLKSIALALVVALGTLTATAQTTKKVDVSKSNIGWIGKKVTGQHEGTIALKDGALVFKGKKLAGGNFTVDMTSINVTDIPAGNMKDKLEGHLKADDFFGSEKFATSKLVFKTIAAKGNNTYTVTADLTIKGITNPITFDMVVDKNTATTKLMVDRTKYDIKYASKSFFESIGDKAIYDEFELNVTLAI</sequence>
<evidence type="ECO:0000259" key="2">
    <source>
        <dbReference type="SMART" id="SM00867"/>
    </source>
</evidence>
<reference evidence="4" key="1">
    <citation type="submission" date="2013-09" db="EMBL/GenBank/DDBJ databases">
        <authorList>
            <person name="Zeng Z."/>
            <person name="Chen C."/>
        </authorList>
    </citation>
    <scope>NUCLEOTIDE SEQUENCE [LARGE SCALE GENOMIC DNA]</scope>
    <source>
        <strain evidence="4">DK69</strain>
    </source>
</reference>
<dbReference type="Proteomes" id="UP000030149">
    <property type="component" value="Unassembled WGS sequence"/>
</dbReference>
<dbReference type="AlphaFoldDB" id="V6SET8"/>
<dbReference type="EMBL" id="JRLZ01000003">
    <property type="protein sequence ID" value="KGO96917.1"/>
    <property type="molecule type" value="Genomic_DNA"/>
</dbReference>
<dbReference type="PATRIC" id="fig|1107311.3.peg.155"/>
<comment type="caution">
    <text evidence="3">The sequence shown here is derived from an EMBL/GenBank/DDBJ whole genome shotgun (WGS) entry which is preliminary data.</text>
</comment>
<evidence type="ECO:0000313" key="3">
    <source>
        <dbReference type="EMBL" id="KGO96917.1"/>
    </source>
</evidence>
<dbReference type="InterPro" id="IPR007372">
    <property type="entry name" value="Lipid/polyisoprenoid-bd_YceI"/>
</dbReference>
<dbReference type="InterPro" id="IPR036761">
    <property type="entry name" value="TTHA0802/YceI-like_sf"/>
</dbReference>
<dbReference type="Gene3D" id="2.40.128.110">
    <property type="entry name" value="Lipid/polyisoprenoid-binding, YceI-like"/>
    <property type="match status" value="1"/>
</dbReference>
<dbReference type="PANTHER" id="PTHR34406:SF1">
    <property type="entry name" value="PROTEIN YCEI"/>
    <property type="match status" value="1"/>
</dbReference>
<dbReference type="PANTHER" id="PTHR34406">
    <property type="entry name" value="PROTEIN YCEI"/>
    <property type="match status" value="1"/>
</dbReference>
<dbReference type="OrthoDB" id="951410at2"/>
<keyword evidence="1" id="KW-0732">Signal</keyword>
<dbReference type="eggNOG" id="COG2353">
    <property type="taxonomic scope" value="Bacteria"/>
</dbReference>
<proteinExistence type="predicted"/>
<keyword evidence="4" id="KW-1185">Reference proteome</keyword>
<evidence type="ECO:0000256" key="1">
    <source>
        <dbReference type="SAM" id="SignalP"/>
    </source>
</evidence>
<dbReference type="SUPFAM" id="SSF101874">
    <property type="entry name" value="YceI-like"/>
    <property type="match status" value="1"/>
</dbReference>
<reference evidence="3 4" key="2">
    <citation type="journal article" date="2015" name="Stand. Genomic Sci.">
        <title>High quality draft genomic sequence of Flavobacterium enshiense DK69(T) and comparison among Flavobacterium genomes.</title>
        <authorList>
            <person name="Zeng Z."/>
            <person name="Chen C."/>
            <person name="Du H."/>
            <person name="Wang G."/>
            <person name="Li M."/>
        </authorList>
    </citation>
    <scope>NUCLEOTIDE SEQUENCE [LARGE SCALE GENOMIC DNA]</scope>
    <source>
        <strain evidence="3 4">DK69</strain>
    </source>
</reference>
<evidence type="ECO:0000313" key="4">
    <source>
        <dbReference type="Proteomes" id="UP000030149"/>
    </source>
</evidence>
<feature type="domain" description="Lipid/polyisoprenoid-binding YceI-like" evidence="2">
    <location>
        <begin position="25"/>
        <end position="189"/>
    </location>
</feature>